<evidence type="ECO:0000313" key="1">
    <source>
        <dbReference type="EMBL" id="BCS20320.1"/>
    </source>
</evidence>
<dbReference type="Proteomes" id="UP000654913">
    <property type="component" value="Chromosome 2"/>
</dbReference>
<sequence length="158" mass="17857">MVSSRALTILVQSQPAPARFHYPREPGYLRESTVTRFDNKIAPQEIKLEDSVLSFQTDFKGEEYRYVLNAQRGLYDNQVLSFYTGRRGHFEGKIGYKCINGVAKAILLPPGHSVFIVQEPQFDGDYAKLSYGAPTGGVLSYGGGRNHHIHDIYVNFQR</sequence>
<proteinExistence type="predicted"/>
<dbReference type="RefSeq" id="XP_041552514.1">
    <property type="nucleotide sequence ID" value="XM_041699428.1"/>
</dbReference>
<accession>A0A7R8AK46</accession>
<dbReference type="OrthoDB" id="5418049at2759"/>
<dbReference type="GeneID" id="64970325"/>
<protein>
    <submittedName>
        <fullName evidence="1">Uncharacterized protein</fullName>
    </submittedName>
</protein>
<keyword evidence="2" id="KW-1185">Reference proteome</keyword>
<gene>
    <name evidence="1" type="ORF">APUU_20752S</name>
</gene>
<evidence type="ECO:0000313" key="2">
    <source>
        <dbReference type="Proteomes" id="UP000654913"/>
    </source>
</evidence>
<dbReference type="KEGG" id="apuu:APUU_20752S"/>
<reference evidence="1" key="2">
    <citation type="submission" date="2021-02" db="EMBL/GenBank/DDBJ databases">
        <title>Aspergillus puulaauensis MK2 genome sequence.</title>
        <authorList>
            <person name="Futagami T."/>
            <person name="Mori K."/>
            <person name="Kadooka C."/>
            <person name="Tanaka T."/>
        </authorList>
    </citation>
    <scope>NUCLEOTIDE SEQUENCE</scope>
    <source>
        <strain evidence="1">MK2</strain>
    </source>
</reference>
<name>A0A7R8AK46_9EURO</name>
<organism evidence="1 2">
    <name type="scientific">Aspergillus puulaauensis</name>
    <dbReference type="NCBI Taxonomy" id="1220207"/>
    <lineage>
        <taxon>Eukaryota</taxon>
        <taxon>Fungi</taxon>
        <taxon>Dikarya</taxon>
        <taxon>Ascomycota</taxon>
        <taxon>Pezizomycotina</taxon>
        <taxon>Eurotiomycetes</taxon>
        <taxon>Eurotiomycetidae</taxon>
        <taxon>Eurotiales</taxon>
        <taxon>Aspergillaceae</taxon>
        <taxon>Aspergillus</taxon>
    </lineage>
</organism>
<reference evidence="1" key="1">
    <citation type="submission" date="2021-01" db="EMBL/GenBank/DDBJ databases">
        <authorList>
            <consortium name="Aspergillus puulaauensis MK2 genome sequencing consortium"/>
            <person name="Kazuki M."/>
            <person name="Futagami T."/>
        </authorList>
    </citation>
    <scope>NUCLEOTIDE SEQUENCE</scope>
    <source>
        <strain evidence="1">MK2</strain>
    </source>
</reference>
<dbReference type="AlphaFoldDB" id="A0A7R8AK46"/>
<dbReference type="EMBL" id="AP024444">
    <property type="protein sequence ID" value="BCS20320.1"/>
    <property type="molecule type" value="Genomic_DNA"/>
</dbReference>